<organism evidence="1 2">
    <name type="scientific">Eumeta variegata</name>
    <name type="common">Bagworm moth</name>
    <name type="synonym">Eumeta japonica</name>
    <dbReference type="NCBI Taxonomy" id="151549"/>
    <lineage>
        <taxon>Eukaryota</taxon>
        <taxon>Metazoa</taxon>
        <taxon>Ecdysozoa</taxon>
        <taxon>Arthropoda</taxon>
        <taxon>Hexapoda</taxon>
        <taxon>Insecta</taxon>
        <taxon>Pterygota</taxon>
        <taxon>Neoptera</taxon>
        <taxon>Endopterygota</taxon>
        <taxon>Lepidoptera</taxon>
        <taxon>Glossata</taxon>
        <taxon>Ditrysia</taxon>
        <taxon>Tineoidea</taxon>
        <taxon>Psychidae</taxon>
        <taxon>Oiketicinae</taxon>
        <taxon>Eumeta</taxon>
    </lineage>
</organism>
<protein>
    <submittedName>
        <fullName evidence="1">Uncharacterized protein</fullName>
    </submittedName>
</protein>
<proteinExistence type="predicted"/>
<dbReference type="AlphaFoldDB" id="A0A4C1YHU8"/>
<name>A0A4C1YHU8_EUMVA</name>
<accession>A0A4C1YHU8</accession>
<evidence type="ECO:0000313" key="2">
    <source>
        <dbReference type="Proteomes" id="UP000299102"/>
    </source>
</evidence>
<gene>
    <name evidence="1" type="ORF">EVAR_98487_1</name>
</gene>
<keyword evidence="2" id="KW-1185">Reference proteome</keyword>
<comment type="caution">
    <text evidence="1">The sequence shown here is derived from an EMBL/GenBank/DDBJ whole genome shotgun (WGS) entry which is preliminary data.</text>
</comment>
<evidence type="ECO:0000313" key="1">
    <source>
        <dbReference type="EMBL" id="GBP74620.1"/>
    </source>
</evidence>
<dbReference type="EMBL" id="BGZK01001215">
    <property type="protein sequence ID" value="GBP74620.1"/>
    <property type="molecule type" value="Genomic_DNA"/>
</dbReference>
<sequence>MPFAVTAHRAEAFFSGYIQHCGQRLENLKSRKAHTYSPSEALVNAAWNGGVIYRLLGVNGICDGKAMGHRNSNWLDGR</sequence>
<reference evidence="1 2" key="1">
    <citation type="journal article" date="2019" name="Commun. Biol.">
        <title>The bagworm genome reveals a unique fibroin gene that provides high tensile strength.</title>
        <authorList>
            <person name="Kono N."/>
            <person name="Nakamura H."/>
            <person name="Ohtoshi R."/>
            <person name="Tomita M."/>
            <person name="Numata K."/>
            <person name="Arakawa K."/>
        </authorList>
    </citation>
    <scope>NUCLEOTIDE SEQUENCE [LARGE SCALE GENOMIC DNA]</scope>
</reference>
<dbReference type="Proteomes" id="UP000299102">
    <property type="component" value="Unassembled WGS sequence"/>
</dbReference>